<dbReference type="STRING" id="398767.Glov_2983"/>
<name>B3E8L3_TRIL1</name>
<dbReference type="HOGENOM" id="CLU_2011963_0_0_7"/>
<proteinExistence type="predicted"/>
<evidence type="ECO:0000313" key="2">
    <source>
        <dbReference type="Proteomes" id="UP000002420"/>
    </source>
</evidence>
<dbReference type="Proteomes" id="UP000002420">
    <property type="component" value="Chromosome"/>
</dbReference>
<protein>
    <submittedName>
        <fullName evidence="1">Uncharacterized protein</fullName>
    </submittedName>
</protein>
<gene>
    <name evidence="1" type="ordered locus">Glov_2983</name>
</gene>
<dbReference type="AlphaFoldDB" id="B3E8L3"/>
<sequence>MSGSIFKTETLTVAMNRLHSAPYPVTVRRVQPHDISRGGIFYLYDRGVKIREHRLLFTRVAPAVVGALLDFGDAVKGAQIPFVWVDPLYGERSVHLTSKITVKEPLADHFTVALTVAEYLNLDPEPYIGADGDTLLMADGSEMLGAP</sequence>
<accession>B3E8L3</accession>
<dbReference type="RefSeq" id="WP_012471014.1">
    <property type="nucleotide sequence ID" value="NC_010814.1"/>
</dbReference>
<dbReference type="EMBL" id="CP001089">
    <property type="protein sequence ID" value="ACD96689.1"/>
    <property type="molecule type" value="Genomic_DNA"/>
</dbReference>
<keyword evidence="2" id="KW-1185">Reference proteome</keyword>
<dbReference type="KEGG" id="glo:Glov_2983"/>
<evidence type="ECO:0000313" key="1">
    <source>
        <dbReference type="EMBL" id="ACD96689.1"/>
    </source>
</evidence>
<organism evidence="1 2">
    <name type="scientific">Trichlorobacter lovleyi (strain ATCC BAA-1151 / DSM 17278 / SZ)</name>
    <name type="common">Geobacter lovleyi</name>
    <dbReference type="NCBI Taxonomy" id="398767"/>
    <lineage>
        <taxon>Bacteria</taxon>
        <taxon>Pseudomonadati</taxon>
        <taxon>Thermodesulfobacteriota</taxon>
        <taxon>Desulfuromonadia</taxon>
        <taxon>Geobacterales</taxon>
        <taxon>Geobacteraceae</taxon>
        <taxon>Trichlorobacter</taxon>
    </lineage>
</organism>
<reference evidence="1 2" key="1">
    <citation type="submission" date="2008-05" db="EMBL/GenBank/DDBJ databases">
        <title>Complete sequence of chromosome of Geobacter lovleyi SZ.</title>
        <authorList>
            <consortium name="US DOE Joint Genome Institute"/>
            <person name="Lucas S."/>
            <person name="Copeland A."/>
            <person name="Lapidus A."/>
            <person name="Glavina del Rio T."/>
            <person name="Dalin E."/>
            <person name="Tice H."/>
            <person name="Bruce D."/>
            <person name="Goodwin L."/>
            <person name="Pitluck S."/>
            <person name="Chertkov O."/>
            <person name="Meincke L."/>
            <person name="Brettin T."/>
            <person name="Detter J.C."/>
            <person name="Han C."/>
            <person name="Tapia R."/>
            <person name="Kuske C.R."/>
            <person name="Schmutz J."/>
            <person name="Larimer F."/>
            <person name="Land M."/>
            <person name="Hauser L."/>
            <person name="Kyrpides N."/>
            <person name="Mikhailova N."/>
            <person name="Sung Y."/>
            <person name="Fletcher K.E."/>
            <person name="Ritalahti K.M."/>
            <person name="Loeffler F.E."/>
            <person name="Richardson P."/>
        </authorList>
    </citation>
    <scope>NUCLEOTIDE SEQUENCE [LARGE SCALE GENOMIC DNA]</scope>
    <source>
        <strain evidence="2">ATCC BAA-1151 / DSM 17278 / SZ</strain>
    </source>
</reference>